<dbReference type="Proteomes" id="UP000199071">
    <property type="component" value="Unassembled WGS sequence"/>
</dbReference>
<proteinExistence type="inferred from homology"/>
<dbReference type="InterPro" id="IPR002509">
    <property type="entry name" value="NODB_dom"/>
</dbReference>
<gene>
    <name evidence="6" type="ORF">SAMN02982931_01411</name>
</gene>
<dbReference type="GO" id="GO:0005975">
    <property type="term" value="P:carbohydrate metabolic process"/>
    <property type="evidence" value="ECO:0007669"/>
    <property type="project" value="InterPro"/>
</dbReference>
<feature type="domain" description="NodB homology" evidence="5">
    <location>
        <begin position="39"/>
        <end position="261"/>
    </location>
</feature>
<dbReference type="OrthoDB" id="9784220at2"/>
<evidence type="ECO:0000313" key="7">
    <source>
        <dbReference type="Proteomes" id="UP000199071"/>
    </source>
</evidence>
<dbReference type="InterPro" id="IPR037950">
    <property type="entry name" value="PgdA-like"/>
</dbReference>
<organism evidence="6 7">
    <name type="scientific">Bauldia litoralis</name>
    <dbReference type="NCBI Taxonomy" id="665467"/>
    <lineage>
        <taxon>Bacteria</taxon>
        <taxon>Pseudomonadati</taxon>
        <taxon>Pseudomonadota</taxon>
        <taxon>Alphaproteobacteria</taxon>
        <taxon>Hyphomicrobiales</taxon>
        <taxon>Kaistiaceae</taxon>
        <taxon>Bauldia</taxon>
    </lineage>
</organism>
<sequence length="295" mass="32709">MIRNPPPWPNSARCAVGFSFDVDADSVVHAGKRGGVVDEVHAVAQMRYDPHVGLPRLVDLFAGYDVPITCFVPGWVIDTYRKPVEHILTGRNEIAHHGMFHEWPSQQGIDAEREALAAGIARIEDLTGKAPRGYRAPYYGLSRNSFDLLIEAGFLYDSSLFADDVPILLQSDSGRLVELPPPASVDDYNQYVSSRAFDYLMTISPPNRALEVYKAEFDALWEWGGLFVPVWHPAVSGRPGPAMAIRALIEHMIGKGNVWFATLEEIAAHVDGLVASGAWSPRVERIPFYDRPVLT</sequence>
<evidence type="ECO:0000256" key="4">
    <source>
        <dbReference type="ARBA" id="ARBA00032976"/>
    </source>
</evidence>
<dbReference type="PANTHER" id="PTHR47561:SF1">
    <property type="entry name" value="POLYSACCHARIDE DEACETYLASE FAMILY PROTEIN (AFU_ORTHOLOGUE AFUA_6G05030)"/>
    <property type="match status" value="1"/>
</dbReference>
<reference evidence="6 7" key="1">
    <citation type="submission" date="2016-10" db="EMBL/GenBank/DDBJ databases">
        <authorList>
            <person name="de Groot N.N."/>
        </authorList>
    </citation>
    <scope>NUCLEOTIDE SEQUENCE [LARGE SCALE GENOMIC DNA]</scope>
    <source>
        <strain evidence="6 7">ATCC 35022</strain>
    </source>
</reference>
<evidence type="ECO:0000313" key="6">
    <source>
        <dbReference type="EMBL" id="SDB17506.1"/>
    </source>
</evidence>
<keyword evidence="7" id="KW-1185">Reference proteome</keyword>
<dbReference type="PANTHER" id="PTHR47561">
    <property type="entry name" value="POLYSACCHARIDE DEACETYLASE FAMILY PROTEIN (AFU_ORTHOLOGUE AFUA_6G05030)"/>
    <property type="match status" value="1"/>
</dbReference>
<dbReference type="AlphaFoldDB" id="A0A1G6BA45"/>
<dbReference type="RefSeq" id="WP_090875668.1">
    <property type="nucleotide sequence ID" value="NZ_FMXQ01000002.1"/>
</dbReference>
<dbReference type="STRING" id="665467.SAMN02982931_01411"/>
<evidence type="ECO:0000256" key="1">
    <source>
        <dbReference type="ARBA" id="ARBA00003236"/>
    </source>
</evidence>
<dbReference type="InterPro" id="IPR011330">
    <property type="entry name" value="Glyco_hydro/deAcase_b/a-brl"/>
</dbReference>
<dbReference type="Gene3D" id="3.20.20.370">
    <property type="entry name" value="Glycoside hydrolase/deacetylase"/>
    <property type="match status" value="1"/>
</dbReference>
<comment type="function">
    <text evidence="1">Is involved in generating a small heat-stable compound (Nod), an acylated oligomer of N-acetylglucosamine, that stimulates mitosis in various plant protoplasts.</text>
</comment>
<dbReference type="CDD" id="cd10938">
    <property type="entry name" value="CE4_HpPgdA_like"/>
    <property type="match status" value="1"/>
</dbReference>
<protein>
    <recommendedName>
        <fullName evidence="3">Chitooligosaccharide deacetylase</fullName>
    </recommendedName>
    <alternativeName>
        <fullName evidence="4">Nodulation protein B</fullName>
    </alternativeName>
</protein>
<evidence type="ECO:0000256" key="2">
    <source>
        <dbReference type="ARBA" id="ARBA00010973"/>
    </source>
</evidence>
<dbReference type="EMBL" id="FMXQ01000002">
    <property type="protein sequence ID" value="SDB17506.1"/>
    <property type="molecule type" value="Genomic_DNA"/>
</dbReference>
<dbReference type="SUPFAM" id="SSF88713">
    <property type="entry name" value="Glycoside hydrolase/deacetylase"/>
    <property type="match status" value="1"/>
</dbReference>
<comment type="similarity">
    <text evidence="2">Belongs to the polysaccharide deacetylase family.</text>
</comment>
<dbReference type="GO" id="GO:0016810">
    <property type="term" value="F:hydrolase activity, acting on carbon-nitrogen (but not peptide) bonds"/>
    <property type="evidence" value="ECO:0007669"/>
    <property type="project" value="InterPro"/>
</dbReference>
<dbReference type="PROSITE" id="PS51677">
    <property type="entry name" value="NODB"/>
    <property type="match status" value="1"/>
</dbReference>
<evidence type="ECO:0000256" key="3">
    <source>
        <dbReference type="ARBA" id="ARBA00020071"/>
    </source>
</evidence>
<dbReference type="Pfam" id="PF01522">
    <property type="entry name" value="Polysacc_deac_1"/>
    <property type="match status" value="1"/>
</dbReference>
<name>A0A1G6BA45_9HYPH</name>
<evidence type="ECO:0000259" key="5">
    <source>
        <dbReference type="PROSITE" id="PS51677"/>
    </source>
</evidence>
<accession>A0A1G6BA45</accession>